<organism evidence="1 2">
    <name type="scientific">Dermatophagoides farinae</name>
    <name type="common">American house dust mite</name>
    <dbReference type="NCBI Taxonomy" id="6954"/>
    <lineage>
        <taxon>Eukaryota</taxon>
        <taxon>Metazoa</taxon>
        <taxon>Ecdysozoa</taxon>
        <taxon>Arthropoda</taxon>
        <taxon>Chelicerata</taxon>
        <taxon>Arachnida</taxon>
        <taxon>Acari</taxon>
        <taxon>Acariformes</taxon>
        <taxon>Sarcoptiformes</taxon>
        <taxon>Astigmata</taxon>
        <taxon>Psoroptidia</taxon>
        <taxon>Analgoidea</taxon>
        <taxon>Pyroglyphidae</taxon>
        <taxon>Dermatophagoidinae</taxon>
        <taxon>Dermatophagoides</taxon>
    </lineage>
</organism>
<accession>A0A922I8D6</accession>
<sequence length="100" mass="11808">MLLRFFSFNNNDNHGSGQSVFILILILCVQMRSSRKITINDYMIPKSMSFLATEILKKIGSHDFIIHKDERKILRNHHYYNDNDNDMNHHGSFILIKNNI</sequence>
<dbReference type="EMBL" id="ASGP02000002">
    <property type="protein sequence ID" value="KAH9522555.1"/>
    <property type="molecule type" value="Genomic_DNA"/>
</dbReference>
<gene>
    <name evidence="1" type="ORF">DERF_006119</name>
</gene>
<reference evidence="1" key="1">
    <citation type="submission" date="2013-05" db="EMBL/GenBank/DDBJ databases">
        <authorList>
            <person name="Yim A.K.Y."/>
            <person name="Chan T.F."/>
            <person name="Ji K.M."/>
            <person name="Liu X.Y."/>
            <person name="Zhou J.W."/>
            <person name="Li R.Q."/>
            <person name="Yang K.Y."/>
            <person name="Li J."/>
            <person name="Li M."/>
            <person name="Law P.T.W."/>
            <person name="Wu Y.L."/>
            <person name="Cai Z.L."/>
            <person name="Qin H."/>
            <person name="Bao Y."/>
            <person name="Leung R.K.K."/>
            <person name="Ng P.K.S."/>
            <person name="Zou J."/>
            <person name="Zhong X.J."/>
            <person name="Ran P.X."/>
            <person name="Zhong N.S."/>
            <person name="Liu Z.G."/>
            <person name="Tsui S.K.W."/>
        </authorList>
    </citation>
    <scope>NUCLEOTIDE SEQUENCE</scope>
    <source>
        <strain evidence="1">Derf</strain>
        <tissue evidence="1">Whole organism</tissue>
    </source>
</reference>
<proteinExistence type="predicted"/>
<reference evidence="1" key="2">
    <citation type="journal article" date="2022" name="Res Sq">
        <title>Comparative Genomics Reveals Insights into the Divergent Evolution of Astigmatic Mites and Household Pest Adaptations.</title>
        <authorList>
            <person name="Xiong Q."/>
            <person name="Wan A.T.-Y."/>
            <person name="Liu X.-Y."/>
            <person name="Fung C.S.-H."/>
            <person name="Xiao X."/>
            <person name="Malainual N."/>
            <person name="Hou J."/>
            <person name="Wang L."/>
            <person name="Wang M."/>
            <person name="Yang K."/>
            <person name="Cui Y."/>
            <person name="Leung E."/>
            <person name="Nong W."/>
            <person name="Shin S.-K."/>
            <person name="Au S."/>
            <person name="Jeong K.Y."/>
            <person name="Chew F.T."/>
            <person name="Hui J."/>
            <person name="Leung T.F."/>
            <person name="Tungtrongchitr A."/>
            <person name="Zhong N."/>
            <person name="Liu Z."/>
            <person name="Tsui S."/>
        </authorList>
    </citation>
    <scope>NUCLEOTIDE SEQUENCE</scope>
    <source>
        <strain evidence="1">Derf</strain>
        <tissue evidence="1">Whole organism</tissue>
    </source>
</reference>
<keyword evidence="2" id="KW-1185">Reference proteome</keyword>
<evidence type="ECO:0000313" key="2">
    <source>
        <dbReference type="Proteomes" id="UP000790347"/>
    </source>
</evidence>
<dbReference type="Proteomes" id="UP000790347">
    <property type="component" value="Unassembled WGS sequence"/>
</dbReference>
<protein>
    <submittedName>
        <fullName evidence="1">Uncharacterized protein</fullName>
    </submittedName>
</protein>
<dbReference type="AlphaFoldDB" id="A0A922I8D6"/>
<name>A0A922I8D6_DERFA</name>
<evidence type="ECO:0000313" key="1">
    <source>
        <dbReference type="EMBL" id="KAH9522555.1"/>
    </source>
</evidence>
<comment type="caution">
    <text evidence="1">The sequence shown here is derived from an EMBL/GenBank/DDBJ whole genome shotgun (WGS) entry which is preliminary data.</text>
</comment>